<dbReference type="EMBL" id="CP001101">
    <property type="protein sequence ID" value="ACE04795.1"/>
    <property type="molecule type" value="Genomic_DNA"/>
</dbReference>
<protein>
    <recommendedName>
        <fullName evidence="4">Phosphoribosylglycinamide formyltransferase</fullName>
        <ecNumber evidence="4">2.1.2.2</ecNumber>
    </recommendedName>
    <alternativeName>
        <fullName evidence="4">5'-phosphoribosylglycinamide transformylase</fullName>
    </alternativeName>
    <alternativeName>
        <fullName evidence="4">GAR transformylase</fullName>
        <shortName evidence="4">GART</shortName>
    </alternativeName>
</protein>
<dbReference type="HOGENOM" id="CLU_038395_1_3_10"/>
<dbReference type="InterPro" id="IPR004607">
    <property type="entry name" value="GART"/>
</dbReference>
<feature type="site" description="Raises pKa of active site His" evidence="4">
    <location>
        <position position="154"/>
    </location>
</feature>
<dbReference type="InterPro" id="IPR002376">
    <property type="entry name" value="Formyl_transf_N"/>
</dbReference>
<evidence type="ECO:0000256" key="3">
    <source>
        <dbReference type="ARBA" id="ARBA00022755"/>
    </source>
</evidence>
<dbReference type="GO" id="GO:0006189">
    <property type="term" value="P:'de novo' IMP biosynthetic process"/>
    <property type="evidence" value="ECO:0007669"/>
    <property type="project" value="UniProtKB-UniRule"/>
</dbReference>
<dbReference type="InterPro" id="IPR036477">
    <property type="entry name" value="Formyl_transf_N_sf"/>
</dbReference>
<dbReference type="CDD" id="cd08645">
    <property type="entry name" value="FMT_core_GART"/>
    <property type="match status" value="1"/>
</dbReference>
<dbReference type="HAMAP" id="MF_01930">
    <property type="entry name" value="PurN"/>
    <property type="match status" value="1"/>
</dbReference>
<comment type="catalytic activity">
    <reaction evidence="4">
        <text>N(1)-(5-phospho-beta-D-ribosyl)glycinamide + (6R)-10-formyltetrahydrofolate = N(2)-formyl-N(1)-(5-phospho-beta-D-ribosyl)glycinamide + (6S)-5,6,7,8-tetrahydrofolate + H(+)</text>
        <dbReference type="Rhea" id="RHEA:15053"/>
        <dbReference type="ChEBI" id="CHEBI:15378"/>
        <dbReference type="ChEBI" id="CHEBI:57453"/>
        <dbReference type="ChEBI" id="CHEBI:143788"/>
        <dbReference type="ChEBI" id="CHEBI:147286"/>
        <dbReference type="ChEBI" id="CHEBI:195366"/>
        <dbReference type="EC" id="2.1.2.2"/>
    </reaction>
</comment>
<gene>
    <name evidence="4" type="primary">purN</name>
    <name evidence="6" type="ordered locus">Cphamn1_1878</name>
</gene>
<dbReference type="OrthoDB" id="9806170at2"/>
<dbReference type="EC" id="2.1.2.2" evidence="4"/>
<dbReference type="KEGG" id="cpb:Cphamn1_1878"/>
<dbReference type="SUPFAM" id="SSF53328">
    <property type="entry name" value="Formyltransferase"/>
    <property type="match status" value="1"/>
</dbReference>
<feature type="binding site" evidence="4">
    <location>
        <position position="111"/>
    </location>
    <ligand>
        <name>(6R)-10-formyltetrahydrofolate</name>
        <dbReference type="ChEBI" id="CHEBI:195366"/>
    </ligand>
</feature>
<evidence type="ECO:0000256" key="1">
    <source>
        <dbReference type="ARBA" id="ARBA00005054"/>
    </source>
</evidence>
<feature type="active site" description="Proton donor" evidence="4">
    <location>
        <position position="113"/>
    </location>
</feature>
<dbReference type="AlphaFoldDB" id="B3ELV4"/>
<feature type="binding site" evidence="4">
    <location>
        <begin position="16"/>
        <end position="18"/>
    </location>
    <ligand>
        <name>N(1)-(5-phospho-beta-D-ribosyl)glycinamide</name>
        <dbReference type="ChEBI" id="CHEBI:143788"/>
    </ligand>
</feature>
<comment type="pathway">
    <text evidence="1 4">Purine metabolism; IMP biosynthesis via de novo pathway; N(2)-formyl-N(1)-(5-phospho-D-ribosyl)glycinamide from N(1)-(5-phospho-D-ribosyl)glycinamide (10-formyl THF route): step 1/1.</text>
</comment>
<organism evidence="6">
    <name type="scientific">Chlorobium phaeobacteroides (strain BS1)</name>
    <dbReference type="NCBI Taxonomy" id="331678"/>
    <lineage>
        <taxon>Bacteria</taxon>
        <taxon>Pseudomonadati</taxon>
        <taxon>Chlorobiota</taxon>
        <taxon>Chlorobiia</taxon>
        <taxon>Chlorobiales</taxon>
        <taxon>Chlorobiaceae</taxon>
        <taxon>Chlorobium/Pelodictyon group</taxon>
        <taxon>Chlorobium</taxon>
    </lineage>
</organism>
<keyword evidence="2 4" id="KW-0808">Transferase</keyword>
<feature type="domain" description="Formyl transferase N-terminal" evidence="5">
    <location>
        <begin position="7"/>
        <end position="191"/>
    </location>
</feature>
<proteinExistence type="inferred from homology"/>
<evidence type="ECO:0000259" key="5">
    <source>
        <dbReference type="Pfam" id="PF00551"/>
    </source>
</evidence>
<dbReference type="Pfam" id="PF00551">
    <property type="entry name" value="Formyl_trans_N"/>
    <property type="match status" value="1"/>
</dbReference>
<dbReference type="GO" id="GO:0004644">
    <property type="term" value="F:phosphoribosylglycinamide formyltransferase activity"/>
    <property type="evidence" value="ECO:0007669"/>
    <property type="project" value="UniProtKB-UniRule"/>
</dbReference>
<dbReference type="GO" id="GO:0005737">
    <property type="term" value="C:cytoplasm"/>
    <property type="evidence" value="ECO:0007669"/>
    <property type="project" value="TreeGrafter"/>
</dbReference>
<keyword evidence="3 4" id="KW-0658">Purine biosynthesis</keyword>
<dbReference type="STRING" id="331678.Cphamn1_1878"/>
<dbReference type="Gene3D" id="3.40.50.170">
    <property type="entry name" value="Formyl transferase, N-terminal domain"/>
    <property type="match status" value="1"/>
</dbReference>
<evidence type="ECO:0000256" key="4">
    <source>
        <dbReference type="HAMAP-Rule" id="MF_01930"/>
    </source>
</evidence>
<dbReference type="PANTHER" id="PTHR43369:SF2">
    <property type="entry name" value="PHOSPHORIBOSYLGLYCINAMIDE FORMYLTRANSFERASE"/>
    <property type="match status" value="1"/>
</dbReference>
<dbReference type="eggNOG" id="COG0299">
    <property type="taxonomic scope" value="Bacteria"/>
</dbReference>
<evidence type="ECO:0000256" key="2">
    <source>
        <dbReference type="ARBA" id="ARBA00022679"/>
    </source>
</evidence>
<sequence length="200" mass="21817">MANHKTRLAVFCSGTGSNFQSLYHALKERNIPAEFTLCLSNRPECGAFSFADQHAIPTVHLSEKQFDTHGAFAAAMLKALDEHAVEYILLAGYLRKVPESVVNAYAGKTLNIHPALLPKFGGPGMYGINVHKAVLEAGEKESGATVHFVDPEYDKGPVLLQHKVPVKPGDTPESLASRVLDCEHQLYPDALELLIRGTEL</sequence>
<name>B3ELV4_CHLPB</name>
<comment type="similarity">
    <text evidence="4">Belongs to the GART family.</text>
</comment>
<evidence type="ECO:0000313" key="6">
    <source>
        <dbReference type="EMBL" id="ACE04795.1"/>
    </source>
</evidence>
<dbReference type="PANTHER" id="PTHR43369">
    <property type="entry name" value="PHOSPHORIBOSYLGLYCINAMIDE FORMYLTRANSFERASE"/>
    <property type="match status" value="1"/>
</dbReference>
<dbReference type="NCBIfam" id="TIGR00639">
    <property type="entry name" value="PurN"/>
    <property type="match status" value="1"/>
</dbReference>
<comment type="function">
    <text evidence="4">Catalyzes the transfer of a formyl group from 10-formyltetrahydrofolate to 5-phospho-ribosyl-glycinamide (GAR), producing 5-phospho-ribosyl-N-formylglycinamide (FGAR) and tetrahydrofolate.</text>
</comment>
<dbReference type="UniPathway" id="UPA00074">
    <property type="reaction ID" value="UER00126"/>
</dbReference>
<accession>B3ELV4</accession>
<reference evidence="6" key="1">
    <citation type="submission" date="2008-06" db="EMBL/GenBank/DDBJ databases">
        <title>Complete sequence of Chlorobium phaeobacteroides BS1.</title>
        <authorList>
            <consortium name="US DOE Joint Genome Institute"/>
            <person name="Lucas S."/>
            <person name="Copeland A."/>
            <person name="Lapidus A."/>
            <person name="Glavina del Rio T."/>
            <person name="Dalin E."/>
            <person name="Tice H."/>
            <person name="Bruce D."/>
            <person name="Goodwin L."/>
            <person name="Pitluck S."/>
            <person name="Schmutz J."/>
            <person name="Larimer F."/>
            <person name="Land M."/>
            <person name="Hauser L."/>
            <person name="Kyrpides N."/>
            <person name="Ovchinnikova G."/>
            <person name="Li T."/>
            <person name="Liu Z."/>
            <person name="Zhao F."/>
            <person name="Overmann J."/>
            <person name="Bryant D.A."/>
            <person name="Richardson P."/>
        </authorList>
    </citation>
    <scope>NUCLEOTIDE SEQUENCE [LARGE SCALE GENOMIC DNA]</scope>
    <source>
        <strain evidence="6">BS1</strain>
    </source>
</reference>
<comment type="caution">
    <text evidence="4">Lacks conserved residue(s) required for the propagation of feature annotation.</text>
</comment>